<evidence type="ECO:0000256" key="1">
    <source>
        <dbReference type="ARBA" id="ARBA00004141"/>
    </source>
</evidence>
<dbReference type="PANTHER" id="PTHR47002:SF6">
    <property type="entry name" value="X INTRINSIC PROTEIN"/>
    <property type="match status" value="1"/>
</dbReference>
<gene>
    <name evidence="6" type="ORF">FEM48_Zijuj09G0177000</name>
</gene>
<dbReference type="Gene3D" id="1.20.1080.10">
    <property type="entry name" value="Glycerol uptake facilitator protein"/>
    <property type="match status" value="1"/>
</dbReference>
<evidence type="ECO:0000256" key="3">
    <source>
        <dbReference type="ARBA" id="ARBA00022989"/>
    </source>
</evidence>
<keyword evidence="4 5" id="KW-0472">Membrane</keyword>
<comment type="caution">
    <text evidence="6">The sequence shown here is derived from an EMBL/GenBank/DDBJ whole genome shotgun (WGS) entry which is preliminary data.</text>
</comment>
<accession>A0A978UUE1</accession>
<name>A0A978UUE1_ZIZJJ</name>
<protein>
    <submittedName>
        <fullName evidence="6">Uncharacterized protein</fullName>
    </submittedName>
</protein>
<comment type="subcellular location">
    <subcellularLocation>
        <location evidence="1">Membrane</location>
        <topology evidence="1">Multi-pass membrane protein</topology>
    </subcellularLocation>
</comment>
<evidence type="ECO:0000313" key="6">
    <source>
        <dbReference type="EMBL" id="KAH7518491.1"/>
    </source>
</evidence>
<feature type="transmembrane region" description="Helical" evidence="5">
    <location>
        <begin position="16"/>
        <end position="39"/>
    </location>
</feature>
<dbReference type="GO" id="GO:0016020">
    <property type="term" value="C:membrane"/>
    <property type="evidence" value="ECO:0007669"/>
    <property type="project" value="UniProtKB-SubCell"/>
</dbReference>
<feature type="transmembrane region" description="Helical" evidence="5">
    <location>
        <begin position="59"/>
        <end position="75"/>
    </location>
</feature>
<evidence type="ECO:0000256" key="5">
    <source>
        <dbReference type="SAM" id="Phobius"/>
    </source>
</evidence>
<evidence type="ECO:0000313" key="7">
    <source>
        <dbReference type="Proteomes" id="UP000813462"/>
    </source>
</evidence>
<keyword evidence="2 5" id="KW-0812">Transmembrane</keyword>
<organism evidence="6 7">
    <name type="scientific">Ziziphus jujuba var. spinosa</name>
    <dbReference type="NCBI Taxonomy" id="714518"/>
    <lineage>
        <taxon>Eukaryota</taxon>
        <taxon>Viridiplantae</taxon>
        <taxon>Streptophyta</taxon>
        <taxon>Embryophyta</taxon>
        <taxon>Tracheophyta</taxon>
        <taxon>Spermatophyta</taxon>
        <taxon>Magnoliopsida</taxon>
        <taxon>eudicotyledons</taxon>
        <taxon>Gunneridae</taxon>
        <taxon>Pentapetalae</taxon>
        <taxon>rosids</taxon>
        <taxon>fabids</taxon>
        <taxon>Rosales</taxon>
        <taxon>Rhamnaceae</taxon>
        <taxon>Paliureae</taxon>
        <taxon>Ziziphus</taxon>
    </lineage>
</organism>
<dbReference type="EMBL" id="JAEACU010000009">
    <property type="protein sequence ID" value="KAH7518491.1"/>
    <property type="molecule type" value="Genomic_DNA"/>
</dbReference>
<proteinExistence type="predicted"/>
<sequence>MQDSVSRLQAQQPQRILAAAMAVVIFVSVAISRNLAILAARCFGLAVLEGSGELWDVQWVFWPGPFSACIVYYLPRKDFFRRMLNFLR</sequence>
<reference evidence="6" key="1">
    <citation type="journal article" date="2021" name="Front. Plant Sci.">
        <title>Chromosome-Scale Genome Assembly for Chinese Sour Jujube and Insights Into Its Genome Evolution and Domestication Signature.</title>
        <authorList>
            <person name="Shen L.-Y."/>
            <person name="Luo H."/>
            <person name="Wang X.-L."/>
            <person name="Wang X.-M."/>
            <person name="Qiu X.-J."/>
            <person name="Liu H."/>
            <person name="Zhou S.-S."/>
            <person name="Jia K.-H."/>
            <person name="Nie S."/>
            <person name="Bao Y.-T."/>
            <person name="Zhang R.-G."/>
            <person name="Yun Q.-Z."/>
            <person name="Chai Y.-H."/>
            <person name="Lu J.-Y."/>
            <person name="Li Y."/>
            <person name="Zhao S.-W."/>
            <person name="Mao J.-F."/>
            <person name="Jia S.-G."/>
            <person name="Mao Y.-M."/>
        </authorList>
    </citation>
    <scope>NUCLEOTIDE SEQUENCE</scope>
    <source>
        <strain evidence="6">AT0</strain>
        <tissue evidence="6">Leaf</tissue>
    </source>
</reference>
<keyword evidence="3 5" id="KW-1133">Transmembrane helix</keyword>
<evidence type="ECO:0000256" key="4">
    <source>
        <dbReference type="ARBA" id="ARBA00023136"/>
    </source>
</evidence>
<evidence type="ECO:0000256" key="2">
    <source>
        <dbReference type="ARBA" id="ARBA00022692"/>
    </source>
</evidence>
<dbReference type="Proteomes" id="UP000813462">
    <property type="component" value="Unassembled WGS sequence"/>
</dbReference>
<dbReference type="PANTHER" id="PTHR47002">
    <property type="entry name" value="AQUAPORIN-LIKE"/>
    <property type="match status" value="1"/>
</dbReference>
<dbReference type="InterPro" id="IPR023271">
    <property type="entry name" value="Aquaporin-like"/>
</dbReference>
<dbReference type="AlphaFoldDB" id="A0A978UUE1"/>